<proteinExistence type="predicted"/>
<dbReference type="EMBL" id="JADDOJ010000082">
    <property type="protein sequence ID" value="MBE7942162.1"/>
    <property type="molecule type" value="Genomic_DNA"/>
</dbReference>
<keyword evidence="2" id="KW-1185">Reference proteome</keyword>
<comment type="caution">
    <text evidence="1">The sequence shown here is derived from an EMBL/GenBank/DDBJ whole genome shotgun (WGS) entry which is preliminary data.</text>
</comment>
<dbReference type="RefSeq" id="WP_193781734.1">
    <property type="nucleotide sequence ID" value="NZ_JADDOJ010000082.1"/>
</dbReference>
<dbReference type="Proteomes" id="UP000715965">
    <property type="component" value="Unassembled WGS sequence"/>
</dbReference>
<evidence type="ECO:0000313" key="2">
    <source>
        <dbReference type="Proteomes" id="UP000715965"/>
    </source>
</evidence>
<accession>A0ABR9SIJ5</accession>
<protein>
    <submittedName>
        <fullName evidence="1">Uncharacterized protein</fullName>
    </submittedName>
</protein>
<name>A0ABR9SIJ5_9BURK</name>
<sequence>MDFLLSRSAEFWMWMGVISLSTHWSNCDGCEIVTPVDFASHLFQRRMLERDSALVVAAASEMAAAHSEIGELQWVLSKNTLENEILKDAEDYAVNQKWNARSPLTGKDDRR</sequence>
<organism evidence="1 2">
    <name type="scientific">Ramlibacter aquaticus</name>
    <dbReference type="NCBI Taxonomy" id="2780094"/>
    <lineage>
        <taxon>Bacteria</taxon>
        <taxon>Pseudomonadati</taxon>
        <taxon>Pseudomonadota</taxon>
        <taxon>Betaproteobacteria</taxon>
        <taxon>Burkholderiales</taxon>
        <taxon>Comamonadaceae</taxon>
        <taxon>Ramlibacter</taxon>
    </lineage>
</organism>
<gene>
    <name evidence="1" type="ORF">IM725_16425</name>
</gene>
<reference evidence="1 2" key="1">
    <citation type="submission" date="2020-10" db="EMBL/GenBank/DDBJ databases">
        <title>Draft genome of Ramlibacter aquaticus LMG 30558.</title>
        <authorList>
            <person name="Props R."/>
        </authorList>
    </citation>
    <scope>NUCLEOTIDE SEQUENCE [LARGE SCALE GENOMIC DNA]</scope>
    <source>
        <strain evidence="1 2">LMG 30558</strain>
    </source>
</reference>
<evidence type="ECO:0000313" key="1">
    <source>
        <dbReference type="EMBL" id="MBE7942162.1"/>
    </source>
</evidence>